<dbReference type="InterPro" id="IPR033053">
    <property type="entry name" value="Hir3/CABIN1"/>
</dbReference>
<protein>
    <submittedName>
        <fullName evidence="3">Uncharacterized protein</fullName>
    </submittedName>
</protein>
<reference evidence="3" key="2">
    <citation type="submission" date="2014-03" db="EMBL/GenBank/DDBJ databases">
        <authorList>
            <person name="Genoscope - CEA"/>
        </authorList>
    </citation>
    <scope>NUCLEOTIDE SEQUENCE</scope>
</reference>
<name>A0A060YA61_ONCMY</name>
<dbReference type="GO" id="GO:0006325">
    <property type="term" value="P:chromatin organization"/>
    <property type="evidence" value="ECO:0007669"/>
    <property type="project" value="InterPro"/>
</dbReference>
<dbReference type="GO" id="GO:0031491">
    <property type="term" value="F:nucleosome binding"/>
    <property type="evidence" value="ECO:0007669"/>
    <property type="project" value="TreeGrafter"/>
</dbReference>
<gene>
    <name evidence="3" type="ORF">GSONMT00017245001</name>
</gene>
<evidence type="ECO:0000256" key="2">
    <source>
        <dbReference type="ARBA" id="ARBA00023242"/>
    </source>
</evidence>
<dbReference type="STRING" id="8022.A0A060YA61"/>
<dbReference type="AlphaFoldDB" id="A0A060YA61"/>
<accession>A0A060YA61</accession>
<reference evidence="3" key="1">
    <citation type="journal article" date="2014" name="Nat. Commun.">
        <title>The rainbow trout genome provides novel insights into evolution after whole-genome duplication in vertebrates.</title>
        <authorList>
            <person name="Berthelot C."/>
            <person name="Brunet F."/>
            <person name="Chalopin D."/>
            <person name="Juanchich A."/>
            <person name="Bernard M."/>
            <person name="Noel B."/>
            <person name="Bento P."/>
            <person name="Da Silva C."/>
            <person name="Labadie K."/>
            <person name="Alberti A."/>
            <person name="Aury J.M."/>
            <person name="Louis A."/>
            <person name="Dehais P."/>
            <person name="Bardou P."/>
            <person name="Montfort J."/>
            <person name="Klopp C."/>
            <person name="Cabau C."/>
            <person name="Gaspin C."/>
            <person name="Thorgaard G.H."/>
            <person name="Boussaha M."/>
            <person name="Quillet E."/>
            <person name="Guyomard R."/>
            <person name="Galiana D."/>
            <person name="Bobe J."/>
            <person name="Volff J.N."/>
            <person name="Genet C."/>
            <person name="Wincker P."/>
            <person name="Jaillon O."/>
            <person name="Roest Crollius H."/>
            <person name="Guiguen Y."/>
        </authorList>
    </citation>
    <scope>NUCLEOTIDE SEQUENCE [LARGE SCALE GENOMIC DNA]</scope>
</reference>
<organism evidence="3 4">
    <name type="scientific">Oncorhynchus mykiss</name>
    <name type="common">Rainbow trout</name>
    <name type="synonym">Salmo gairdneri</name>
    <dbReference type="NCBI Taxonomy" id="8022"/>
    <lineage>
        <taxon>Eukaryota</taxon>
        <taxon>Metazoa</taxon>
        <taxon>Chordata</taxon>
        <taxon>Craniata</taxon>
        <taxon>Vertebrata</taxon>
        <taxon>Euteleostomi</taxon>
        <taxon>Actinopterygii</taxon>
        <taxon>Neopterygii</taxon>
        <taxon>Teleostei</taxon>
        <taxon>Protacanthopterygii</taxon>
        <taxon>Salmoniformes</taxon>
        <taxon>Salmonidae</taxon>
        <taxon>Salmoninae</taxon>
        <taxon>Oncorhynchus</taxon>
    </lineage>
</organism>
<keyword evidence="2" id="KW-0539">Nucleus</keyword>
<dbReference type="Proteomes" id="UP000193380">
    <property type="component" value="Unassembled WGS sequence"/>
</dbReference>
<dbReference type="EMBL" id="FR907188">
    <property type="protein sequence ID" value="CDQ86234.1"/>
    <property type="molecule type" value="Genomic_DNA"/>
</dbReference>
<dbReference type="GO" id="GO:0005634">
    <property type="term" value="C:nucleus"/>
    <property type="evidence" value="ECO:0007669"/>
    <property type="project" value="UniProtKB-SubCell"/>
</dbReference>
<proteinExistence type="predicted"/>
<sequence length="168" mass="19124">MRWALSSASTACMLTPARRSWPVIWRSTLLNSTPWLCSTAIRGPWRWTAPTWLCGSSTAPCPTPCTPSPRANSNSGGLSFPPRSSNRCSGQPVWRRETMLETCFQGTSRCEGDRDEEEWFIHYMLGKIAEKRKQPPGEYIQLYKQEAARYTTTIPLTCLWRPWSCTSI</sequence>
<evidence type="ECO:0000313" key="3">
    <source>
        <dbReference type="EMBL" id="CDQ86234.1"/>
    </source>
</evidence>
<evidence type="ECO:0000313" key="4">
    <source>
        <dbReference type="Proteomes" id="UP000193380"/>
    </source>
</evidence>
<evidence type="ECO:0000256" key="1">
    <source>
        <dbReference type="ARBA" id="ARBA00004123"/>
    </source>
</evidence>
<dbReference type="PANTHER" id="PTHR15502">
    <property type="entry name" value="CALCINEURIN-BINDING PROTEIN CABIN 1-RELATED"/>
    <property type="match status" value="1"/>
</dbReference>
<dbReference type="PANTHER" id="PTHR15502:SF7">
    <property type="entry name" value="CALCINEURIN-BINDING PROTEIN CABIN-1"/>
    <property type="match status" value="1"/>
</dbReference>
<comment type="subcellular location">
    <subcellularLocation>
        <location evidence="1">Nucleus</location>
    </subcellularLocation>
</comment>
<dbReference type="PaxDb" id="8022-A0A060YA61"/>